<dbReference type="PANTHER" id="PTHR11922:SF2">
    <property type="entry name" value="GMP SYNTHASE [GLUTAMINE-HYDROLYZING]"/>
    <property type="match status" value="1"/>
</dbReference>
<evidence type="ECO:0000313" key="8">
    <source>
        <dbReference type="Proteomes" id="UP000245370"/>
    </source>
</evidence>
<reference evidence="7 8" key="1">
    <citation type="submission" date="2018-05" db="EMBL/GenBank/DDBJ databases">
        <title>Brumimicrobium oceani sp. nov., isolated from coastal sediment.</title>
        <authorList>
            <person name="Kou Y."/>
        </authorList>
    </citation>
    <scope>NUCLEOTIDE SEQUENCE [LARGE SCALE GENOMIC DNA]</scope>
    <source>
        <strain evidence="7 8">C305</strain>
    </source>
</reference>
<dbReference type="GO" id="GO:0003921">
    <property type="term" value="F:GMP synthase activity"/>
    <property type="evidence" value="ECO:0007669"/>
    <property type="project" value="TreeGrafter"/>
</dbReference>
<dbReference type="Proteomes" id="UP000245370">
    <property type="component" value="Unassembled WGS sequence"/>
</dbReference>
<dbReference type="InterPro" id="IPR029062">
    <property type="entry name" value="Class_I_gatase-like"/>
</dbReference>
<dbReference type="Pfam" id="PF00117">
    <property type="entry name" value="GATase"/>
    <property type="match status" value="1"/>
</dbReference>
<evidence type="ECO:0000256" key="3">
    <source>
        <dbReference type="ARBA" id="ARBA00022749"/>
    </source>
</evidence>
<keyword evidence="1" id="KW-0436">Ligase</keyword>
<evidence type="ECO:0000256" key="4">
    <source>
        <dbReference type="ARBA" id="ARBA00022755"/>
    </source>
</evidence>
<keyword evidence="2" id="KW-0547">Nucleotide-binding</keyword>
<dbReference type="InterPro" id="IPR017926">
    <property type="entry name" value="GATASE"/>
</dbReference>
<name>A0A2U2XG60_9FLAO</name>
<dbReference type="AlphaFoldDB" id="A0A2U2XG60"/>
<dbReference type="PANTHER" id="PTHR11922">
    <property type="entry name" value="GMP SYNTHASE-RELATED"/>
    <property type="match status" value="1"/>
</dbReference>
<evidence type="ECO:0000256" key="2">
    <source>
        <dbReference type="ARBA" id="ARBA00022741"/>
    </source>
</evidence>
<feature type="domain" description="Glutamine amidotransferase" evidence="6">
    <location>
        <begin position="3"/>
        <end position="181"/>
    </location>
</feature>
<sequence length="190" mass="21282">MILIVDCGYSSIYKLEDLVDQYSDYKTVSIYDIQLEELQKINPKGAIISHAHISINETNVEKYIEKIEEVFKLEIPVLGIGVGHHLIGVCFNARPAFEPYRNELVDIGILQTEGIFDKLPYEVQLIKDNAGTISIPPGFQLLASSDFSINEAMKKHDKPIYGVQFIPEVSGNLGAVIMDNFVNISLHKSD</sequence>
<protein>
    <recommendedName>
        <fullName evidence="6">Glutamine amidotransferase domain-containing protein</fullName>
    </recommendedName>
</protein>
<proteinExistence type="predicted"/>
<dbReference type="GO" id="GO:0005524">
    <property type="term" value="F:ATP binding"/>
    <property type="evidence" value="ECO:0007669"/>
    <property type="project" value="UniProtKB-KW"/>
</dbReference>
<keyword evidence="5" id="KW-0067">ATP-binding</keyword>
<keyword evidence="8" id="KW-1185">Reference proteome</keyword>
<dbReference type="RefSeq" id="WP_109357863.1">
    <property type="nucleotide sequence ID" value="NZ_QFRJ01000001.1"/>
</dbReference>
<evidence type="ECO:0000259" key="6">
    <source>
        <dbReference type="Pfam" id="PF00117"/>
    </source>
</evidence>
<organism evidence="7 8">
    <name type="scientific">Brumimicrobium oceani</name>
    <dbReference type="NCBI Taxonomy" id="2100725"/>
    <lineage>
        <taxon>Bacteria</taxon>
        <taxon>Pseudomonadati</taxon>
        <taxon>Bacteroidota</taxon>
        <taxon>Flavobacteriia</taxon>
        <taxon>Flavobacteriales</taxon>
        <taxon>Crocinitomicaceae</taxon>
        <taxon>Brumimicrobium</taxon>
    </lineage>
</organism>
<comment type="caution">
    <text evidence="7">The sequence shown here is derived from an EMBL/GenBank/DDBJ whole genome shotgun (WGS) entry which is preliminary data.</text>
</comment>
<gene>
    <name evidence="7" type="ORF">DIT68_00520</name>
</gene>
<dbReference type="EMBL" id="QFRJ01000001">
    <property type="protein sequence ID" value="PWH86782.1"/>
    <property type="molecule type" value="Genomic_DNA"/>
</dbReference>
<dbReference type="PROSITE" id="PS51273">
    <property type="entry name" value="GATASE_TYPE_1"/>
    <property type="match status" value="1"/>
</dbReference>
<dbReference type="SUPFAM" id="SSF52317">
    <property type="entry name" value="Class I glutamine amidotransferase-like"/>
    <property type="match status" value="1"/>
</dbReference>
<evidence type="ECO:0000256" key="5">
    <source>
        <dbReference type="ARBA" id="ARBA00022840"/>
    </source>
</evidence>
<evidence type="ECO:0000313" key="7">
    <source>
        <dbReference type="EMBL" id="PWH86782.1"/>
    </source>
</evidence>
<reference evidence="7 8" key="2">
    <citation type="submission" date="2018-05" db="EMBL/GenBank/DDBJ databases">
        <authorList>
            <person name="Lanie J.A."/>
            <person name="Ng W.-L."/>
            <person name="Kazmierczak K.M."/>
            <person name="Andrzejewski T.M."/>
            <person name="Davidsen T.M."/>
            <person name="Wayne K.J."/>
            <person name="Tettelin H."/>
            <person name="Glass J.I."/>
            <person name="Rusch D."/>
            <person name="Podicherti R."/>
            <person name="Tsui H.-C.T."/>
            <person name="Winkler M.E."/>
        </authorList>
    </citation>
    <scope>NUCLEOTIDE SEQUENCE [LARGE SCALE GENOMIC DNA]</scope>
    <source>
        <strain evidence="7 8">C305</strain>
    </source>
</reference>
<dbReference type="OrthoDB" id="9813383at2"/>
<keyword evidence="3" id="KW-0332">GMP biosynthesis</keyword>
<dbReference type="GO" id="GO:0005829">
    <property type="term" value="C:cytosol"/>
    <property type="evidence" value="ECO:0007669"/>
    <property type="project" value="TreeGrafter"/>
</dbReference>
<keyword evidence="4" id="KW-0658">Purine biosynthesis</keyword>
<accession>A0A2U2XG60</accession>
<dbReference type="Gene3D" id="3.40.50.880">
    <property type="match status" value="1"/>
</dbReference>
<evidence type="ECO:0000256" key="1">
    <source>
        <dbReference type="ARBA" id="ARBA00022598"/>
    </source>
</evidence>